<dbReference type="OrthoDB" id="29646at2759"/>
<evidence type="ECO:0000256" key="1">
    <source>
        <dbReference type="ARBA" id="ARBA00008045"/>
    </source>
</evidence>
<dbReference type="InterPro" id="IPR027235">
    <property type="entry name" value="PFD2"/>
</dbReference>
<protein>
    <submittedName>
        <fullName evidence="4">Prefoldin beta-like protein</fullName>
    </submittedName>
</protein>
<dbReference type="EMBL" id="BDIP01006792">
    <property type="protein sequence ID" value="GIQ90873.1"/>
    <property type="molecule type" value="Genomic_DNA"/>
</dbReference>
<proteinExistence type="inferred from homology"/>
<dbReference type="GO" id="GO:0051082">
    <property type="term" value="F:unfolded protein binding"/>
    <property type="evidence" value="ECO:0007669"/>
    <property type="project" value="InterPro"/>
</dbReference>
<dbReference type="Proteomes" id="UP000265618">
    <property type="component" value="Unassembled WGS sequence"/>
</dbReference>
<dbReference type="InterPro" id="IPR009053">
    <property type="entry name" value="Prefoldin"/>
</dbReference>
<dbReference type="PANTHER" id="PTHR13303">
    <property type="entry name" value="PREFOLDIN SUBUNIT 2"/>
    <property type="match status" value="1"/>
</dbReference>
<dbReference type="Gene3D" id="1.10.287.370">
    <property type="match status" value="1"/>
</dbReference>
<feature type="coiled-coil region" evidence="3">
    <location>
        <begin position="19"/>
        <end position="53"/>
    </location>
</feature>
<keyword evidence="5" id="KW-1185">Reference proteome</keyword>
<name>A0A9K3D7Z3_9EUKA</name>
<dbReference type="GO" id="GO:0006457">
    <property type="term" value="P:protein folding"/>
    <property type="evidence" value="ECO:0007669"/>
    <property type="project" value="InterPro"/>
</dbReference>
<sequence>MSEVEMTSEEKRGKIVAEFRVLNQRVQQLRSQLLDLSGEVTEHERVLKVLEEADDDRVTYRLIGEVSISVS</sequence>
<reference evidence="4 5" key="1">
    <citation type="journal article" date="2018" name="PLoS ONE">
        <title>The draft genome of Kipferlia bialata reveals reductive genome evolution in fornicate parasites.</title>
        <authorList>
            <person name="Tanifuji G."/>
            <person name="Takabayashi S."/>
            <person name="Kume K."/>
            <person name="Takagi M."/>
            <person name="Nakayama T."/>
            <person name="Kamikawa R."/>
            <person name="Inagaki Y."/>
            <person name="Hashimoto T."/>
        </authorList>
    </citation>
    <scope>NUCLEOTIDE SEQUENCE [LARGE SCALE GENOMIC DNA]</scope>
    <source>
        <strain evidence="4">NY0173</strain>
    </source>
</reference>
<gene>
    <name evidence="4" type="ORF">KIPB_013837</name>
</gene>
<dbReference type="Pfam" id="PF01920">
    <property type="entry name" value="Prefoldin_2"/>
    <property type="match status" value="1"/>
</dbReference>
<organism evidence="4 5">
    <name type="scientific">Kipferlia bialata</name>
    <dbReference type="NCBI Taxonomy" id="797122"/>
    <lineage>
        <taxon>Eukaryota</taxon>
        <taxon>Metamonada</taxon>
        <taxon>Carpediemonas-like organisms</taxon>
        <taxon>Kipferlia</taxon>
    </lineage>
</organism>
<dbReference type="AlphaFoldDB" id="A0A9K3D7Z3"/>
<evidence type="ECO:0000256" key="2">
    <source>
        <dbReference type="ARBA" id="ARBA00023186"/>
    </source>
</evidence>
<dbReference type="GO" id="GO:0016272">
    <property type="term" value="C:prefoldin complex"/>
    <property type="evidence" value="ECO:0007669"/>
    <property type="project" value="InterPro"/>
</dbReference>
<comment type="caution">
    <text evidence="4">The sequence shown here is derived from an EMBL/GenBank/DDBJ whole genome shotgun (WGS) entry which is preliminary data.</text>
</comment>
<dbReference type="SUPFAM" id="SSF46579">
    <property type="entry name" value="Prefoldin"/>
    <property type="match status" value="1"/>
</dbReference>
<dbReference type="InterPro" id="IPR002777">
    <property type="entry name" value="PFD_beta-like"/>
</dbReference>
<evidence type="ECO:0000313" key="5">
    <source>
        <dbReference type="Proteomes" id="UP000265618"/>
    </source>
</evidence>
<keyword evidence="3" id="KW-0175">Coiled coil</keyword>
<evidence type="ECO:0000256" key="3">
    <source>
        <dbReference type="SAM" id="Coils"/>
    </source>
</evidence>
<keyword evidence="2" id="KW-0143">Chaperone</keyword>
<evidence type="ECO:0000313" key="4">
    <source>
        <dbReference type="EMBL" id="GIQ90873.1"/>
    </source>
</evidence>
<accession>A0A9K3D7Z3</accession>
<comment type="similarity">
    <text evidence="1">Belongs to the prefoldin subunit beta family.</text>
</comment>